<dbReference type="SUPFAM" id="SSF51182">
    <property type="entry name" value="RmlC-like cupins"/>
    <property type="match status" value="2"/>
</dbReference>
<gene>
    <name evidence="2" type="ORF">M2A_2319</name>
</gene>
<reference evidence="2 3" key="1">
    <citation type="submission" date="2014-07" db="EMBL/GenBank/DDBJ databases">
        <title>Tepidicaulis marinum gen. nov., sp. nov., a novel marine bacterium denitrifying nitrate to nitrous oxide strictly under microaerobic conditions.</title>
        <authorList>
            <person name="Takeuchi M."/>
            <person name="Yamagishi T."/>
            <person name="Kamagata Y."/>
            <person name="Oshima K."/>
            <person name="Hattori M."/>
            <person name="Katayama T."/>
            <person name="Hanada S."/>
            <person name="Tamaki H."/>
            <person name="Marumo K."/>
            <person name="Maeda H."/>
            <person name="Nedachi M."/>
            <person name="Iwasaki W."/>
            <person name="Suwa Y."/>
            <person name="Sakata S."/>
        </authorList>
    </citation>
    <scope>NUCLEOTIDE SEQUENCE [LARGE SCALE GENOMIC DNA]</scope>
    <source>
        <strain evidence="2 3">MA2</strain>
    </source>
</reference>
<accession>A0A081BCQ2</accession>
<dbReference type="InterPro" id="IPR011051">
    <property type="entry name" value="RmlC_Cupin_sf"/>
</dbReference>
<dbReference type="InterPro" id="IPR025979">
    <property type="entry name" value="ChrR-like_cupin_dom"/>
</dbReference>
<protein>
    <submittedName>
        <fullName evidence="2">Transcription negative regulator, putative</fullName>
    </submittedName>
</protein>
<dbReference type="Proteomes" id="UP000028702">
    <property type="component" value="Unassembled WGS sequence"/>
</dbReference>
<evidence type="ECO:0000313" key="2">
    <source>
        <dbReference type="EMBL" id="GAK45820.1"/>
    </source>
</evidence>
<dbReference type="CDD" id="cd20303">
    <property type="entry name" value="cupin_ChrR_1"/>
    <property type="match status" value="1"/>
</dbReference>
<proteinExistence type="predicted"/>
<dbReference type="AlphaFoldDB" id="A0A081BCQ2"/>
<comment type="caution">
    <text evidence="2">The sequence shown here is derived from an EMBL/GenBank/DDBJ whole genome shotgun (WGS) entry which is preliminary data.</text>
</comment>
<dbReference type="Pfam" id="PF12973">
    <property type="entry name" value="Cupin_7"/>
    <property type="match status" value="1"/>
</dbReference>
<feature type="domain" description="ChrR-like cupin" evidence="1">
    <location>
        <begin position="10"/>
        <end position="111"/>
    </location>
</feature>
<dbReference type="RefSeq" id="WP_081875586.1">
    <property type="nucleotide sequence ID" value="NZ_BBIO01000012.1"/>
</dbReference>
<dbReference type="EMBL" id="BBIO01000012">
    <property type="protein sequence ID" value="GAK45820.1"/>
    <property type="molecule type" value="Genomic_DNA"/>
</dbReference>
<evidence type="ECO:0000313" key="3">
    <source>
        <dbReference type="Proteomes" id="UP000028702"/>
    </source>
</evidence>
<keyword evidence="3" id="KW-1185">Reference proteome</keyword>
<dbReference type="STRING" id="1333998.M2A_2319"/>
<evidence type="ECO:0000259" key="1">
    <source>
        <dbReference type="Pfam" id="PF12973"/>
    </source>
</evidence>
<name>A0A081BCQ2_9HYPH</name>
<organism evidence="2 3">
    <name type="scientific">Tepidicaulis marinus</name>
    <dbReference type="NCBI Taxonomy" id="1333998"/>
    <lineage>
        <taxon>Bacteria</taxon>
        <taxon>Pseudomonadati</taxon>
        <taxon>Pseudomonadota</taxon>
        <taxon>Alphaproteobacteria</taxon>
        <taxon>Hyphomicrobiales</taxon>
        <taxon>Parvibaculaceae</taxon>
        <taxon>Tepidicaulis</taxon>
    </lineage>
</organism>
<dbReference type="InterPro" id="IPR014710">
    <property type="entry name" value="RmlC-like_jellyroll"/>
</dbReference>
<dbReference type="eggNOG" id="COG3806">
    <property type="taxonomic scope" value="Bacteria"/>
</dbReference>
<sequence length="252" mass="27720">MEINADFKKPVALRAEEMEWVASPMPGVSRRMLDRIGGEVARATSIVRYAPGSDFPAHLHEGGEEFFVLDGIFQDEHGDYPAGTYVRNPPLSRHKPGSEPGCTIFVKLWQFDLADRSHVRIDTNKLGAVPDAARSGVQVSPLFQDARENVRMEIWKPGARIEIGAQGGLELFVLAGGLEHEGRSYALHSWLRLPDGARPFEALADAHEGARLWVKSGHLVHAAAPKPSRLNFETPEAPETASARIVGFKKTD</sequence>
<dbReference type="Gene3D" id="2.60.120.10">
    <property type="entry name" value="Jelly Rolls"/>
    <property type="match status" value="1"/>
</dbReference>